<protein>
    <recommendedName>
        <fullName evidence="3">AsmA domain-containing protein</fullName>
    </recommendedName>
</protein>
<evidence type="ECO:0000313" key="4">
    <source>
        <dbReference type="EMBL" id="GJD97060.1"/>
    </source>
</evidence>
<feature type="region of interest" description="Disordered" evidence="2">
    <location>
        <begin position="1177"/>
        <end position="1206"/>
    </location>
</feature>
<name>A0ABQ4S365_9HYPH</name>
<feature type="coiled-coil region" evidence="1">
    <location>
        <begin position="1108"/>
        <end position="1166"/>
    </location>
</feature>
<reference evidence="4" key="2">
    <citation type="submission" date="2021-08" db="EMBL/GenBank/DDBJ databases">
        <authorList>
            <person name="Tani A."/>
            <person name="Ola A."/>
            <person name="Ogura Y."/>
            <person name="Katsura K."/>
            <person name="Hayashi T."/>
        </authorList>
    </citation>
    <scope>NUCLEOTIDE SEQUENCE</scope>
    <source>
        <strain evidence="4">DSM 19015</strain>
    </source>
</reference>
<evidence type="ECO:0000256" key="2">
    <source>
        <dbReference type="SAM" id="MobiDB-lite"/>
    </source>
</evidence>
<feature type="domain" description="AsmA" evidence="3">
    <location>
        <begin position="3"/>
        <end position="117"/>
    </location>
</feature>
<dbReference type="RefSeq" id="WP_238246144.1">
    <property type="nucleotide sequence ID" value="NZ_BPQP01000075.1"/>
</dbReference>
<proteinExistence type="predicted"/>
<evidence type="ECO:0000313" key="5">
    <source>
        <dbReference type="Proteomes" id="UP001055125"/>
    </source>
</evidence>
<dbReference type="InterPro" id="IPR052894">
    <property type="entry name" value="AsmA-related"/>
</dbReference>
<dbReference type="PANTHER" id="PTHR30441:SF4">
    <property type="entry name" value="PROTEIN ASMA"/>
    <property type="match status" value="1"/>
</dbReference>
<dbReference type="InterPro" id="IPR007844">
    <property type="entry name" value="AsmA"/>
</dbReference>
<dbReference type="EMBL" id="BPQP01000075">
    <property type="protein sequence ID" value="GJD97060.1"/>
    <property type="molecule type" value="Genomic_DNA"/>
</dbReference>
<dbReference type="Pfam" id="PF05170">
    <property type="entry name" value="AsmA"/>
    <property type="match status" value="1"/>
</dbReference>
<dbReference type="Proteomes" id="UP001055125">
    <property type="component" value="Unassembled WGS sequence"/>
</dbReference>
<accession>A0ABQ4S365</accession>
<feature type="compositionally biased region" description="Basic and acidic residues" evidence="2">
    <location>
        <begin position="1177"/>
        <end position="1186"/>
    </location>
</feature>
<organism evidence="4 5">
    <name type="scientific">Methylobacterium iners</name>
    <dbReference type="NCBI Taxonomy" id="418707"/>
    <lineage>
        <taxon>Bacteria</taxon>
        <taxon>Pseudomonadati</taxon>
        <taxon>Pseudomonadota</taxon>
        <taxon>Alphaproteobacteria</taxon>
        <taxon>Hyphomicrobiales</taxon>
        <taxon>Methylobacteriaceae</taxon>
        <taxon>Methylobacterium</taxon>
    </lineage>
</organism>
<keyword evidence="1" id="KW-0175">Coiled coil</keyword>
<evidence type="ECO:0000259" key="3">
    <source>
        <dbReference type="Pfam" id="PF05170"/>
    </source>
</evidence>
<gene>
    <name evidence="4" type="ORF">OCOJLMKI_4288</name>
</gene>
<dbReference type="PANTHER" id="PTHR30441">
    <property type="entry name" value="DUF748 DOMAIN-CONTAINING PROTEIN"/>
    <property type="match status" value="1"/>
</dbReference>
<comment type="caution">
    <text evidence="4">The sequence shown here is derived from an EMBL/GenBank/DDBJ whole genome shotgun (WGS) entry which is preliminary data.</text>
</comment>
<evidence type="ECO:0000256" key="1">
    <source>
        <dbReference type="SAM" id="Coils"/>
    </source>
</evidence>
<sequence length="1206" mass="123346">MRDILTAVAGAVIVILVAALAVPPFVDWEAQRGLIDRTISRAIGMPARSEGRIGVRLLPSPRLRLDRLRLGEDPGRPGLDLRFVKAEIGLTPLLTGNVRFTETRIGRAEVKLPVDEGDTVLLPADMGAAGAPDLAIDDVQVQQLLLTTVASATGRTDQIRADDVSLSAPRLTGPWRLEGNAGGVPFRVASGEPGEDGTVAIKITGGGDTHPRFEADARIGLTPVGSGAREGLRAVIPEGEGTARLVVGPPAQAAGAYVPFSLAGKFRARGPVARFEEVSAEIDPGGQALRLAGAGRLDLRAWRAALTLGSRRIDLDGFLMSAQGQALLARGSPSLGRGLPLMVDLDLAVDSLGLGLDEWTGLRAAGTLNRSGGLSLRRFAATAPGAAALTASGEIDTAGAPRFNGQLSVEAPDSEGIGRYLRKLGLEGPAVAVLDGQPIQAAADVSVAAPTLSLRNLRLSLGAARITGNARYTKGEGKTRGRFDAQIAAQGIDVARLPTLSGALAGLHGHDIGLTVQARDVRYGPAGASSGNGTIAASIQSDGPALVVDSLDVTDLAGANAKLSGRIAPDGSGRIAGRVTSPVAAPLLALLDRVWIAEARLLPAFLRAGALDLDVTVEREAAAADTLRSTAKGGAAGGRLALAAVTREGRIDSLDLSLATPQLGQWFGRSDLAGLRWPADLRITGTRLAPDGERRDLGLTLEGSGAGLTLSTLKPLVLGPDQSPPRAGEVKIEAGDLSPFLSLAGDTFAVPGPLPTALVVGLSSAGADAHAEISGTVGGTKVAAKLDRAPGGEIAGSAALSRLSLPWIVSALALPPDPRAAGRPSASTWSSARFGPPPAPRPTVDLDLRADVLELGRGILVGRAAFGLRLDDGTLTLRDFVGDVAEGRLAGSLSVARQGGAGSVSGEASLTDASIPALFGPTPIAGRLAGTLRFGASGESLAGLINNLGGSGEIALADLSLPGGDPAGLDRALTRALAEDDPLREGRLQSLIAEELATAPLTAAGPVTAPATLVGGSLRAGPLNLDLGAARWAGTLGLDLRSLRLDARGTLSGATAPKGWTGGLPAIQLGYSGALARPERSVDAGALTNGLAALVLQRELEKIELFDADQAERQRRRARIEMDAVRAAALKAAADKAAVEKAAAEKAAAEEAARQARIRAQQAVAEELARQARIREAEEAARRAQAERPASAPVGEPLDIRPQAQP</sequence>
<keyword evidence="5" id="KW-1185">Reference proteome</keyword>
<feature type="region of interest" description="Disordered" evidence="2">
    <location>
        <begin position="819"/>
        <end position="841"/>
    </location>
</feature>
<reference evidence="4" key="1">
    <citation type="journal article" date="2021" name="Front. Microbiol.">
        <title>Comprehensive Comparative Genomics and Phenotyping of Methylobacterium Species.</title>
        <authorList>
            <person name="Alessa O."/>
            <person name="Ogura Y."/>
            <person name="Fujitani Y."/>
            <person name="Takami H."/>
            <person name="Hayashi T."/>
            <person name="Sahin N."/>
            <person name="Tani A."/>
        </authorList>
    </citation>
    <scope>NUCLEOTIDE SEQUENCE</scope>
    <source>
        <strain evidence="4">DSM 19015</strain>
    </source>
</reference>